<dbReference type="Proteomes" id="UP000010847">
    <property type="component" value="Chromosome"/>
</dbReference>
<dbReference type="FunFam" id="3.10.105.10:FF:000001">
    <property type="entry name" value="Oligopeptide ABC transporter, oligopeptide-binding protein"/>
    <property type="match status" value="1"/>
</dbReference>
<protein>
    <submittedName>
        <fullName evidence="7">ABC transporter substrate-binding protein</fullName>
    </submittedName>
</protein>
<dbReference type="PROSITE" id="PS51257">
    <property type="entry name" value="PROKAR_LIPOPROTEIN"/>
    <property type="match status" value="1"/>
</dbReference>
<dbReference type="InterPro" id="IPR039424">
    <property type="entry name" value="SBP_5"/>
</dbReference>
<reference evidence="7 8" key="1">
    <citation type="submission" date="2013-12" db="EMBL/GenBank/DDBJ databases">
        <authorList>
            <consortium name="DOE Joint Genome Institute"/>
            <person name="Smidt H."/>
            <person name="Huntemann M."/>
            <person name="Han J."/>
            <person name="Chen A."/>
            <person name="Kyrpides N."/>
            <person name="Mavromatis K."/>
            <person name="Markowitz V."/>
            <person name="Palaniappan K."/>
            <person name="Ivanova N."/>
            <person name="Schaumberg A."/>
            <person name="Pati A."/>
            <person name="Liolios K."/>
            <person name="Nordberg H.P."/>
            <person name="Cantor M.N."/>
            <person name="Hua S.X."/>
            <person name="Woyke T."/>
        </authorList>
    </citation>
    <scope>NUCLEOTIDE SEQUENCE [LARGE SCALE GENOMIC DNA]</scope>
    <source>
        <strain evidence="8">DSM 15288</strain>
    </source>
</reference>
<dbReference type="Pfam" id="PF00496">
    <property type="entry name" value="SBP_bac_5"/>
    <property type="match status" value="1"/>
</dbReference>
<dbReference type="OrthoDB" id="137511at2"/>
<dbReference type="EMBL" id="CP007032">
    <property type="protein sequence ID" value="AHF06731.1"/>
    <property type="molecule type" value="Genomic_DNA"/>
</dbReference>
<feature type="domain" description="Solute-binding protein family 5" evidence="6">
    <location>
        <begin position="80"/>
        <end position="459"/>
    </location>
</feature>
<evidence type="ECO:0000256" key="4">
    <source>
        <dbReference type="ARBA" id="ARBA00022729"/>
    </source>
</evidence>
<dbReference type="PIRSF" id="PIRSF002741">
    <property type="entry name" value="MppA"/>
    <property type="match status" value="1"/>
</dbReference>
<dbReference type="KEGG" id="dmt:DESME_06410"/>
<dbReference type="STRING" id="871968.DESME_06410"/>
<evidence type="ECO:0000256" key="2">
    <source>
        <dbReference type="ARBA" id="ARBA00005695"/>
    </source>
</evidence>
<name>W0ECE7_9FIRM</name>
<evidence type="ECO:0000256" key="1">
    <source>
        <dbReference type="ARBA" id="ARBA00004196"/>
    </source>
</evidence>
<evidence type="ECO:0000313" key="8">
    <source>
        <dbReference type="Proteomes" id="UP000010847"/>
    </source>
</evidence>
<dbReference type="InterPro" id="IPR030678">
    <property type="entry name" value="Peptide/Ni-bd"/>
</dbReference>
<dbReference type="GO" id="GO:1904680">
    <property type="term" value="F:peptide transmembrane transporter activity"/>
    <property type="evidence" value="ECO:0007669"/>
    <property type="project" value="TreeGrafter"/>
</dbReference>
<feature type="signal peptide" evidence="5">
    <location>
        <begin position="1"/>
        <end position="31"/>
    </location>
</feature>
<dbReference type="InterPro" id="IPR000914">
    <property type="entry name" value="SBP_5_dom"/>
</dbReference>
<dbReference type="Gene3D" id="3.90.76.10">
    <property type="entry name" value="Dipeptide-binding Protein, Domain 1"/>
    <property type="match status" value="1"/>
</dbReference>
<keyword evidence="4 5" id="KW-0732">Signal</keyword>
<evidence type="ECO:0000313" key="7">
    <source>
        <dbReference type="EMBL" id="AHF06731.1"/>
    </source>
</evidence>
<dbReference type="PANTHER" id="PTHR30290">
    <property type="entry name" value="PERIPLASMIC BINDING COMPONENT OF ABC TRANSPORTER"/>
    <property type="match status" value="1"/>
</dbReference>
<organism evidence="7 8">
    <name type="scientific">Desulfitobacterium metallireducens DSM 15288</name>
    <dbReference type="NCBI Taxonomy" id="871968"/>
    <lineage>
        <taxon>Bacteria</taxon>
        <taxon>Bacillati</taxon>
        <taxon>Bacillota</taxon>
        <taxon>Clostridia</taxon>
        <taxon>Eubacteriales</taxon>
        <taxon>Desulfitobacteriaceae</taxon>
        <taxon>Desulfitobacterium</taxon>
    </lineage>
</organism>
<sequence length="538" mass="59851">MFKSKKLATLTSVLLVIGLLVTGCGTSNNQAAAPQEMKMSWNPGAEPKTLDPQMSNGIPEAIMEMALFEGITRLDQNNQPQNALAEDIKVSDDGLKYTIKLKDSKFSNGDPVTANDFKASWMHALNPEAAAEYAYQLFYIKNGEAYNAKKVKAEDVGIKVVDDKNLEITLENPTPYFKALLAFPTYYPVDEKVVKATKDWNTKAETFVGNGPYKMQSWSHNDKMVLVKNDNYWDIKSVKITELTFNLVEDAKAALTAFEAGQLDGTDNIPVSDIERLRTAGVLKTSPYLGTYYYRFNVTKKPFNDVKVRQALALAIDRKSLIDNVLKGGQTPAYAFTPGGIPDAQAGKEFRTVGGDYFKEDLAKAKQLLAEAGYPDGKGFPEVSILYNTNGNHNVLAQAIQDMWSKNLGIKVTLTGQEWKVYQQSEQSLQYDIARAGWIGDYIDPMTFMDMMVTDGGNNQTGFSNAAYDKAIDIAKKSGDPTVRMQSMHDAEKILMNEMPVMPIYFYTNNFVSKDNVKGLLQSPLGFIDFKTAYLEKK</sequence>
<dbReference type="FunFam" id="3.90.76.10:FF:000001">
    <property type="entry name" value="Oligopeptide ABC transporter substrate-binding protein"/>
    <property type="match status" value="1"/>
</dbReference>
<keyword evidence="3" id="KW-0813">Transport</keyword>
<dbReference type="GO" id="GO:0015833">
    <property type="term" value="P:peptide transport"/>
    <property type="evidence" value="ECO:0007669"/>
    <property type="project" value="TreeGrafter"/>
</dbReference>
<dbReference type="Gene3D" id="3.10.105.10">
    <property type="entry name" value="Dipeptide-binding Protein, Domain 3"/>
    <property type="match status" value="1"/>
</dbReference>
<evidence type="ECO:0000256" key="3">
    <source>
        <dbReference type="ARBA" id="ARBA00022448"/>
    </source>
</evidence>
<dbReference type="HOGENOM" id="CLU_017028_0_3_9"/>
<dbReference type="PANTHER" id="PTHR30290:SF79">
    <property type="entry name" value="DIPEPTIDE-BINDING PROTEIN DPPE"/>
    <property type="match status" value="1"/>
</dbReference>
<dbReference type="Gene3D" id="3.40.190.10">
    <property type="entry name" value="Periplasmic binding protein-like II"/>
    <property type="match status" value="1"/>
</dbReference>
<dbReference type="eggNOG" id="COG4166">
    <property type="taxonomic scope" value="Bacteria"/>
</dbReference>
<keyword evidence="8" id="KW-1185">Reference proteome</keyword>
<accession>W0ECE7</accession>
<dbReference type="RefSeq" id="WP_006715594.1">
    <property type="nucleotide sequence ID" value="NZ_CP007032.1"/>
</dbReference>
<gene>
    <name evidence="7" type="ORF">DESME_06410</name>
</gene>
<dbReference type="CDD" id="cd08504">
    <property type="entry name" value="PBP2_OppA"/>
    <property type="match status" value="1"/>
</dbReference>
<comment type="subcellular location">
    <subcellularLocation>
        <location evidence="1">Cell envelope</location>
    </subcellularLocation>
</comment>
<feature type="chain" id="PRO_5039009258" evidence="5">
    <location>
        <begin position="32"/>
        <end position="538"/>
    </location>
</feature>
<evidence type="ECO:0000256" key="5">
    <source>
        <dbReference type="SAM" id="SignalP"/>
    </source>
</evidence>
<dbReference type="SUPFAM" id="SSF53850">
    <property type="entry name" value="Periplasmic binding protein-like II"/>
    <property type="match status" value="1"/>
</dbReference>
<evidence type="ECO:0000259" key="6">
    <source>
        <dbReference type="Pfam" id="PF00496"/>
    </source>
</evidence>
<dbReference type="GO" id="GO:0043190">
    <property type="term" value="C:ATP-binding cassette (ABC) transporter complex"/>
    <property type="evidence" value="ECO:0007669"/>
    <property type="project" value="InterPro"/>
</dbReference>
<dbReference type="AlphaFoldDB" id="W0ECE7"/>
<comment type="similarity">
    <text evidence="2">Belongs to the bacterial solute-binding protein 5 family.</text>
</comment>
<dbReference type="GO" id="GO:0030288">
    <property type="term" value="C:outer membrane-bounded periplasmic space"/>
    <property type="evidence" value="ECO:0007669"/>
    <property type="project" value="UniProtKB-ARBA"/>
</dbReference>
<proteinExistence type="inferred from homology"/>